<evidence type="ECO:0000313" key="1">
    <source>
        <dbReference type="EMBL" id="CAB3783661.1"/>
    </source>
</evidence>
<keyword evidence="2" id="KW-1185">Reference proteome</keyword>
<dbReference type="RefSeq" id="WP_175104283.1">
    <property type="nucleotide sequence ID" value="NZ_CADIKM010000005.1"/>
</dbReference>
<organism evidence="1 2">
    <name type="scientific">Pararobbsia alpina</name>
    <dbReference type="NCBI Taxonomy" id="621374"/>
    <lineage>
        <taxon>Bacteria</taxon>
        <taxon>Pseudomonadati</taxon>
        <taxon>Pseudomonadota</taxon>
        <taxon>Betaproteobacteria</taxon>
        <taxon>Burkholderiales</taxon>
        <taxon>Burkholderiaceae</taxon>
        <taxon>Pararobbsia</taxon>
    </lineage>
</organism>
<name>A0A6S7B133_9BURK</name>
<dbReference type="EMBL" id="CADIKM010000005">
    <property type="protein sequence ID" value="CAB3783661.1"/>
    <property type="molecule type" value="Genomic_DNA"/>
</dbReference>
<reference evidence="1 2" key="1">
    <citation type="submission" date="2020-04" db="EMBL/GenBank/DDBJ databases">
        <authorList>
            <person name="De Canck E."/>
        </authorList>
    </citation>
    <scope>NUCLEOTIDE SEQUENCE [LARGE SCALE GENOMIC DNA]</scope>
    <source>
        <strain evidence="1 2">LMG 28138</strain>
    </source>
</reference>
<dbReference type="Proteomes" id="UP000494115">
    <property type="component" value="Unassembled WGS sequence"/>
</dbReference>
<protein>
    <submittedName>
        <fullName evidence="1">Uncharacterized protein</fullName>
    </submittedName>
</protein>
<dbReference type="AlphaFoldDB" id="A0A6S7B133"/>
<evidence type="ECO:0000313" key="2">
    <source>
        <dbReference type="Proteomes" id="UP000494115"/>
    </source>
</evidence>
<accession>A0A6S7B133</accession>
<proteinExistence type="predicted"/>
<gene>
    <name evidence="1" type="ORF">LMG28138_01685</name>
</gene>
<sequence>MLKLEIVNPYGANSLLLSIEGNSVVLDPSEVDALIENLSGYRSEMQPAVDASLSKSRQYVIENNPTWHIESNPLLDGAVVFMRHTGFGWKGFAIPRESLKKLIDVVSTYAGGGHESSITHYGLQPVSKMPN</sequence>